<dbReference type="Proteomes" id="UP001501461">
    <property type="component" value="Unassembled WGS sequence"/>
</dbReference>
<comment type="caution">
    <text evidence="2">The sequence shown here is derived from an EMBL/GenBank/DDBJ whole genome shotgun (WGS) entry which is preliminary data.</text>
</comment>
<dbReference type="NCBIfam" id="TIGR02593">
    <property type="entry name" value="CRISPR_cas5"/>
    <property type="match status" value="1"/>
</dbReference>
<protein>
    <recommendedName>
        <fullName evidence="4">Type I-E CRISPR-associated protein Cas5/CasD</fullName>
    </recommendedName>
</protein>
<dbReference type="Pfam" id="PF09704">
    <property type="entry name" value="Cas_Cas5d"/>
    <property type="match status" value="1"/>
</dbReference>
<keyword evidence="1" id="KW-0051">Antiviral defense</keyword>
<dbReference type="RefSeq" id="WP_343959907.1">
    <property type="nucleotide sequence ID" value="NZ_BAAAMN010000067.1"/>
</dbReference>
<name>A0ABN2UYT7_9MICC</name>
<dbReference type="InterPro" id="IPR013422">
    <property type="entry name" value="CRISPR-assoc_prot_Cas5_N"/>
</dbReference>
<proteinExistence type="predicted"/>
<dbReference type="InterPro" id="IPR010147">
    <property type="entry name" value="CRISPR-assoc_prot_CasD"/>
</dbReference>
<dbReference type="CDD" id="cd09756">
    <property type="entry name" value="Cas5_I-E"/>
    <property type="match status" value="1"/>
</dbReference>
<keyword evidence="3" id="KW-1185">Reference proteome</keyword>
<evidence type="ECO:0000313" key="2">
    <source>
        <dbReference type="EMBL" id="GAA2045777.1"/>
    </source>
</evidence>
<evidence type="ECO:0008006" key="4">
    <source>
        <dbReference type="Google" id="ProtNLM"/>
    </source>
</evidence>
<evidence type="ECO:0000313" key="3">
    <source>
        <dbReference type="Proteomes" id="UP001501461"/>
    </source>
</evidence>
<dbReference type="EMBL" id="BAAAMN010000067">
    <property type="protein sequence ID" value="GAA2045777.1"/>
    <property type="molecule type" value="Genomic_DNA"/>
</dbReference>
<organism evidence="2 3">
    <name type="scientific">Yaniella flava</name>
    <dbReference type="NCBI Taxonomy" id="287930"/>
    <lineage>
        <taxon>Bacteria</taxon>
        <taxon>Bacillati</taxon>
        <taxon>Actinomycetota</taxon>
        <taxon>Actinomycetes</taxon>
        <taxon>Micrococcales</taxon>
        <taxon>Micrococcaceae</taxon>
        <taxon>Yaniella</taxon>
    </lineage>
</organism>
<reference evidence="2 3" key="1">
    <citation type="journal article" date="2019" name="Int. J. Syst. Evol. Microbiol.">
        <title>The Global Catalogue of Microorganisms (GCM) 10K type strain sequencing project: providing services to taxonomists for standard genome sequencing and annotation.</title>
        <authorList>
            <consortium name="The Broad Institute Genomics Platform"/>
            <consortium name="The Broad Institute Genome Sequencing Center for Infectious Disease"/>
            <person name="Wu L."/>
            <person name="Ma J."/>
        </authorList>
    </citation>
    <scope>NUCLEOTIDE SEQUENCE [LARGE SCALE GENOMIC DNA]</scope>
    <source>
        <strain evidence="2 3">JCM 13595</strain>
    </source>
</reference>
<dbReference type="InterPro" id="IPR021124">
    <property type="entry name" value="CRISPR-assoc_prot_Cas5"/>
</dbReference>
<dbReference type="NCBIfam" id="TIGR01868">
    <property type="entry name" value="casD_Cas5e"/>
    <property type="match status" value="1"/>
</dbReference>
<sequence length="239" mass="27050">MTQSLLLKLKAPLQAWGADSRYRYRQTHHVPTKSGILGLISAAEGRRRVDSVEDLIDLEFGVRVDQQGTILRDYQTAIDWKKRDAGRKSDPMLSERFYLADAHFLAAISGPQATLEGIRGALLSPTFPLYLGRRSCPAGPDLVAGIKAGDVETVLRTEPWGAAQWYRAKRPKVVHLPIYRDARPGEMVEERVRDVPKSFDPRRRDYDWRLVHAPDPVEIDNPAGKNHLEDPFWEAVMSV</sequence>
<accession>A0ABN2UYT7</accession>
<dbReference type="Gene3D" id="3.30.70.2660">
    <property type="match status" value="1"/>
</dbReference>
<evidence type="ECO:0000256" key="1">
    <source>
        <dbReference type="ARBA" id="ARBA00023118"/>
    </source>
</evidence>
<gene>
    <name evidence="2" type="ORF">GCM10009720_28270</name>
</gene>